<keyword evidence="17" id="KW-0675">Receptor</keyword>
<evidence type="ECO:0000313" key="20">
    <source>
        <dbReference type="Proteomes" id="UP001302367"/>
    </source>
</evidence>
<dbReference type="GO" id="GO:0005742">
    <property type="term" value="C:mitochondrial outer membrane translocase complex"/>
    <property type="evidence" value="ECO:0007669"/>
    <property type="project" value="UniProtKB-UniRule"/>
</dbReference>
<keyword evidence="5 14" id="KW-1000">Mitochondrion outer membrane</keyword>
<dbReference type="GO" id="GO:0030943">
    <property type="term" value="F:mitochondrion targeting sequence binding"/>
    <property type="evidence" value="ECO:0007669"/>
    <property type="project" value="TreeGrafter"/>
</dbReference>
<dbReference type="InterPro" id="IPR002056">
    <property type="entry name" value="MAS20"/>
</dbReference>
<keyword evidence="3" id="KW-0813">Transport</keyword>
<dbReference type="PIRSF" id="PIRSF037707">
    <property type="entry name" value="MAS20_rcpt"/>
    <property type="match status" value="1"/>
</dbReference>
<evidence type="ECO:0000256" key="12">
    <source>
        <dbReference type="ARBA" id="ARBA00073975"/>
    </source>
</evidence>
<dbReference type="GO" id="GO:0006886">
    <property type="term" value="P:intracellular protein transport"/>
    <property type="evidence" value="ECO:0007669"/>
    <property type="project" value="InterPro"/>
</dbReference>
<keyword evidence="8 14" id="KW-0496">Mitochondrion</keyword>
<dbReference type="Proteomes" id="UP001302367">
    <property type="component" value="Chromosome 5"/>
</dbReference>
<dbReference type="FunFam" id="1.20.960.10:FF:000002">
    <property type="entry name" value="Mitochondrial import receptor subunit TOM20"/>
    <property type="match status" value="1"/>
</dbReference>
<dbReference type="Proteomes" id="UP000230605">
    <property type="component" value="Chromosome 5"/>
</dbReference>
<evidence type="ECO:0000313" key="17">
    <source>
        <dbReference type="EMBL" id="PIA89457.1"/>
    </source>
</evidence>
<evidence type="ECO:0000256" key="11">
    <source>
        <dbReference type="ARBA" id="ARBA00068548"/>
    </source>
</evidence>
<evidence type="ECO:0000256" key="6">
    <source>
        <dbReference type="ARBA" id="ARBA00022927"/>
    </source>
</evidence>
<keyword evidence="15" id="KW-0175">Coiled coil</keyword>
<evidence type="ECO:0000256" key="8">
    <source>
        <dbReference type="ARBA" id="ARBA00023128"/>
    </source>
</evidence>
<keyword evidence="7 16" id="KW-1133">Transmembrane helix</keyword>
<dbReference type="PRINTS" id="PR00351">
    <property type="entry name" value="OM20RECEPTOR"/>
</dbReference>
<dbReference type="GO" id="GO:0008320">
    <property type="term" value="F:protein transmembrane transporter activity"/>
    <property type="evidence" value="ECO:0007669"/>
    <property type="project" value="TreeGrafter"/>
</dbReference>
<keyword evidence="9 14" id="KW-0472">Membrane</keyword>
<comment type="subcellular location">
    <subcellularLocation>
        <location evidence="1">Mitochondrion outer membrane</location>
        <topology evidence="1">Single-pass membrane protein</topology>
    </subcellularLocation>
</comment>
<reference evidence="18 20" key="2">
    <citation type="submission" date="2023-09" db="EMBL/GenBank/DDBJ databases">
        <title>Complete-Gapless Cercospora beticola genome.</title>
        <authorList>
            <person name="Wyatt N.A."/>
            <person name="Spanner R.E."/>
            <person name="Bolton M.D."/>
        </authorList>
    </citation>
    <scope>NUCLEOTIDE SEQUENCE [LARGE SCALE GENOMIC DNA]</scope>
    <source>
        <strain evidence="18">Cb09-40</strain>
    </source>
</reference>
<evidence type="ECO:0000256" key="4">
    <source>
        <dbReference type="ARBA" id="ARBA00022692"/>
    </source>
</evidence>
<reference evidence="17 19" key="1">
    <citation type="submission" date="2015-10" db="EMBL/GenBank/DDBJ databases">
        <title>The cercosporin biosynthetic gene cluster was horizontally transferred to several fungal lineages and shown to be expanded in Cercospora beticola based on microsynteny with recipient genomes.</title>
        <authorList>
            <person name="De Jonge R."/>
            <person name="Ebert M.K."/>
            <person name="Suttle J.C."/>
            <person name="Jurick Ii W.M."/>
            <person name="Secor G.A."/>
            <person name="Thomma B.P."/>
            <person name="Van De Peer Y."/>
            <person name="Bolton M.D."/>
        </authorList>
    </citation>
    <scope>NUCLEOTIDE SEQUENCE [LARGE SCALE GENOMIC DNA]</scope>
    <source>
        <strain evidence="17 19">09-40</strain>
    </source>
</reference>
<evidence type="ECO:0000256" key="2">
    <source>
        <dbReference type="ARBA" id="ARBA00005792"/>
    </source>
</evidence>
<evidence type="ECO:0000256" key="14">
    <source>
        <dbReference type="PIRNR" id="PIRNR037707"/>
    </source>
</evidence>
<dbReference type="Pfam" id="PF02064">
    <property type="entry name" value="MAS20"/>
    <property type="match status" value="1"/>
</dbReference>
<gene>
    <name evidence="17" type="ORF">CB0940_06989</name>
    <name evidence="18" type="ORF">RHO25_007546</name>
</gene>
<evidence type="ECO:0000256" key="13">
    <source>
        <dbReference type="ARBA" id="ARBA00080405"/>
    </source>
</evidence>
<dbReference type="Gene3D" id="1.20.960.10">
    <property type="entry name" value="Mitochondrial outer membrane translocase complex, subunit Tom20 domain"/>
    <property type="match status" value="1"/>
</dbReference>
<comment type="similarity">
    <text evidence="2 14">Belongs to the Tom20 family.</text>
</comment>
<dbReference type="PANTHER" id="PTHR12430:SF0">
    <property type="entry name" value="TRANSLOCASE OF OUTER MITOCHONDRIAL MEMBRANE 20"/>
    <property type="match status" value="1"/>
</dbReference>
<dbReference type="EMBL" id="CP134188">
    <property type="protein sequence ID" value="WPB02910.1"/>
    <property type="molecule type" value="Genomic_DNA"/>
</dbReference>
<evidence type="ECO:0000256" key="5">
    <source>
        <dbReference type="ARBA" id="ARBA00022787"/>
    </source>
</evidence>
<dbReference type="SUPFAM" id="SSF47157">
    <property type="entry name" value="Mitochondrial import receptor subunit Tom20"/>
    <property type="match status" value="1"/>
</dbReference>
<dbReference type="GO" id="GO:0006605">
    <property type="term" value="P:protein targeting"/>
    <property type="evidence" value="ECO:0007669"/>
    <property type="project" value="InterPro"/>
</dbReference>
<feature type="transmembrane region" description="Helical" evidence="16">
    <location>
        <begin position="12"/>
        <end position="36"/>
    </location>
</feature>
<keyword evidence="6" id="KW-0653">Protein transport</keyword>
<evidence type="ECO:0000256" key="10">
    <source>
        <dbReference type="ARBA" id="ARBA00042705"/>
    </source>
</evidence>
<dbReference type="OrthoDB" id="2154253at2759"/>
<evidence type="ECO:0000256" key="9">
    <source>
        <dbReference type="ARBA" id="ARBA00023136"/>
    </source>
</evidence>
<dbReference type="PANTHER" id="PTHR12430">
    <property type="entry name" value="MITOCHONDRIAL IMPORT RECEPTOR SUBUNIT TOM20"/>
    <property type="match status" value="1"/>
</dbReference>
<dbReference type="AlphaFoldDB" id="A0A2G5HAA5"/>
<keyword evidence="4 16" id="KW-0812">Transmembrane</keyword>
<name>A0A2G5HAA5_CERBT</name>
<feature type="coiled-coil region" evidence="15">
    <location>
        <begin position="49"/>
        <end position="84"/>
    </location>
</feature>
<protein>
    <recommendedName>
        <fullName evidence="11">Mitochondrial import receptor subunit TOM20</fullName>
    </recommendedName>
    <alternativeName>
        <fullName evidence="10">Mitochondrial 20 kDa outer membrane protein</fullName>
    </alternativeName>
    <alternativeName>
        <fullName evidence="12">Mitochondrial import receptor subunit tom20</fullName>
    </alternativeName>
    <alternativeName>
        <fullName evidence="13">Translocase of outer membrane 20 kDa subunit</fullName>
    </alternativeName>
</protein>
<proteinExistence type="inferred from homology"/>
<sequence length="176" mass="19277">MASTTPSSGPSATTIVAGIASLLAVSGIGYAFYFDYRRRSDPEFRKYLKRQHKKVAKEVNESSKAAEEEQKLKIRAVVDEANEEGFPRDPEETEAYFMQEVARGEGMCQDGSDPVEAALCFYKALKVYPQPRELISIYDKTVPKPILDILAEMIAVDPSISVTGASSDAGESANVE</sequence>
<evidence type="ECO:0000256" key="1">
    <source>
        <dbReference type="ARBA" id="ARBA00004572"/>
    </source>
</evidence>
<evidence type="ECO:0000313" key="19">
    <source>
        <dbReference type="Proteomes" id="UP000230605"/>
    </source>
</evidence>
<evidence type="ECO:0000256" key="15">
    <source>
        <dbReference type="SAM" id="Coils"/>
    </source>
</evidence>
<organism evidence="17 19">
    <name type="scientific">Cercospora beticola</name>
    <name type="common">Sugarbeet leaf spot fungus</name>
    <dbReference type="NCBI Taxonomy" id="122368"/>
    <lineage>
        <taxon>Eukaryota</taxon>
        <taxon>Fungi</taxon>
        <taxon>Dikarya</taxon>
        <taxon>Ascomycota</taxon>
        <taxon>Pezizomycotina</taxon>
        <taxon>Dothideomycetes</taxon>
        <taxon>Dothideomycetidae</taxon>
        <taxon>Mycosphaerellales</taxon>
        <taxon>Mycosphaerellaceae</taxon>
        <taxon>Cercospora</taxon>
    </lineage>
</organism>
<dbReference type="EMBL" id="LKMD01000108">
    <property type="protein sequence ID" value="PIA89457.1"/>
    <property type="molecule type" value="Genomic_DNA"/>
</dbReference>
<accession>A0A2G5HAA5</accession>
<dbReference type="InterPro" id="IPR023392">
    <property type="entry name" value="Tom20_dom_sf"/>
</dbReference>
<dbReference type="NCBIfam" id="TIGR00985">
    <property type="entry name" value="3a0801s04tom"/>
    <property type="match status" value="1"/>
</dbReference>
<dbReference type="GO" id="GO:0030150">
    <property type="term" value="P:protein import into mitochondrial matrix"/>
    <property type="evidence" value="ECO:0007669"/>
    <property type="project" value="TreeGrafter"/>
</dbReference>
<dbReference type="GO" id="GO:0016031">
    <property type="term" value="P:tRNA import into mitochondrion"/>
    <property type="evidence" value="ECO:0007669"/>
    <property type="project" value="TreeGrafter"/>
</dbReference>
<evidence type="ECO:0000256" key="3">
    <source>
        <dbReference type="ARBA" id="ARBA00022448"/>
    </source>
</evidence>
<keyword evidence="20" id="KW-1185">Reference proteome</keyword>
<evidence type="ECO:0000313" key="18">
    <source>
        <dbReference type="EMBL" id="WPB02910.1"/>
    </source>
</evidence>
<evidence type="ECO:0000256" key="16">
    <source>
        <dbReference type="SAM" id="Phobius"/>
    </source>
</evidence>
<evidence type="ECO:0000256" key="7">
    <source>
        <dbReference type="ARBA" id="ARBA00022989"/>
    </source>
</evidence>